<reference evidence="2" key="1">
    <citation type="journal article" date="2022" name="Front. Genet.">
        <title>Chromosome-Scale Assembly of the Dendrobium nobile Genome Provides Insights Into the Molecular Mechanism of the Biosynthesis of the Medicinal Active Ingredient of Dendrobium.</title>
        <authorList>
            <person name="Xu Q."/>
            <person name="Niu S.-C."/>
            <person name="Li K.-L."/>
            <person name="Zheng P.-J."/>
            <person name="Zhang X.-J."/>
            <person name="Jia Y."/>
            <person name="Liu Y."/>
            <person name="Niu Y.-X."/>
            <person name="Yu L.-H."/>
            <person name="Chen D.-F."/>
            <person name="Zhang G.-Q."/>
        </authorList>
    </citation>
    <scope>NUCLEOTIDE SEQUENCE</scope>
    <source>
        <tissue evidence="2">Leaf</tissue>
    </source>
</reference>
<accession>A0A8T3AB90</accession>
<dbReference type="EMBL" id="JAGYWB010000018">
    <property type="protein sequence ID" value="KAI0493343.1"/>
    <property type="molecule type" value="Genomic_DNA"/>
</dbReference>
<sequence>MQGYTPKIHFRCQTSTFREVCNQLVRRFGDPLVERLQQLQISQFLRLPLMSKNVPLMYMLVTNWDLKIESFIIKGHRLEFKFDEVALIIDMPNRGIIFDVGTARSTGKISNDIRHDIERMDSSTQRDDLVKGFVLYLLSNIFYPMVNFRIPSSILEVVENVDNFDSYNWPESIRGFLVNEFNLVATKQAKGSALGYVNGFVMIVIVSIVNLFKGSLVNFYFL</sequence>
<name>A0A8T3AB90_DENNO</name>
<organism evidence="2 3">
    <name type="scientific">Dendrobium nobile</name>
    <name type="common">Orchid</name>
    <dbReference type="NCBI Taxonomy" id="94219"/>
    <lineage>
        <taxon>Eukaryota</taxon>
        <taxon>Viridiplantae</taxon>
        <taxon>Streptophyta</taxon>
        <taxon>Embryophyta</taxon>
        <taxon>Tracheophyta</taxon>
        <taxon>Spermatophyta</taxon>
        <taxon>Magnoliopsida</taxon>
        <taxon>Liliopsida</taxon>
        <taxon>Asparagales</taxon>
        <taxon>Orchidaceae</taxon>
        <taxon>Epidendroideae</taxon>
        <taxon>Malaxideae</taxon>
        <taxon>Dendrobiinae</taxon>
        <taxon>Dendrobium</taxon>
    </lineage>
</organism>
<comment type="caution">
    <text evidence="2">The sequence shown here is derived from an EMBL/GenBank/DDBJ whole genome shotgun (WGS) entry which is preliminary data.</text>
</comment>
<keyword evidence="3" id="KW-1185">Reference proteome</keyword>
<keyword evidence="1" id="KW-0812">Transmembrane</keyword>
<evidence type="ECO:0000256" key="1">
    <source>
        <dbReference type="SAM" id="Phobius"/>
    </source>
</evidence>
<protein>
    <submittedName>
        <fullName evidence="2">Uncharacterized protein</fullName>
    </submittedName>
</protein>
<proteinExistence type="predicted"/>
<evidence type="ECO:0000313" key="3">
    <source>
        <dbReference type="Proteomes" id="UP000829196"/>
    </source>
</evidence>
<gene>
    <name evidence="2" type="ORF">KFK09_027620</name>
</gene>
<dbReference type="AlphaFoldDB" id="A0A8T3AB90"/>
<feature type="transmembrane region" description="Helical" evidence="1">
    <location>
        <begin position="193"/>
        <end position="212"/>
    </location>
</feature>
<dbReference type="Proteomes" id="UP000829196">
    <property type="component" value="Unassembled WGS sequence"/>
</dbReference>
<evidence type="ECO:0000313" key="2">
    <source>
        <dbReference type="EMBL" id="KAI0493343.1"/>
    </source>
</evidence>
<keyword evidence="1" id="KW-1133">Transmembrane helix</keyword>
<keyword evidence="1" id="KW-0472">Membrane</keyword>